<dbReference type="CDD" id="cd16917">
    <property type="entry name" value="HATPase_UhpB-NarQ-NarX-like"/>
    <property type="match status" value="1"/>
</dbReference>
<dbReference type="Gene3D" id="1.20.120.960">
    <property type="entry name" value="Histidine kinase NarX, sensor domain"/>
    <property type="match status" value="1"/>
</dbReference>
<dbReference type="Pfam" id="PF02518">
    <property type="entry name" value="HATPase_c"/>
    <property type="match status" value="1"/>
</dbReference>
<protein>
    <recommendedName>
        <fullName evidence="14">Sensor protein</fullName>
        <ecNumber evidence="14">2.7.13.3</ecNumber>
    </recommendedName>
</protein>
<keyword evidence="11 15" id="KW-1133">Transmembrane helix</keyword>
<keyword evidence="13 14" id="KW-0472">Membrane</keyword>
<evidence type="ECO:0000256" key="4">
    <source>
        <dbReference type="ARBA" id="ARBA00022519"/>
    </source>
</evidence>
<keyword evidence="4 14" id="KW-0997">Cell inner membrane</keyword>
<dbReference type="PANTHER" id="PTHR24421">
    <property type="entry name" value="NITRATE/NITRITE SENSOR PROTEIN NARX-RELATED"/>
    <property type="match status" value="1"/>
</dbReference>
<dbReference type="Pfam" id="PF00672">
    <property type="entry name" value="HAMP"/>
    <property type="match status" value="1"/>
</dbReference>
<dbReference type="Gene3D" id="1.10.8.500">
    <property type="entry name" value="HAMP domain in histidine kinase"/>
    <property type="match status" value="1"/>
</dbReference>
<dbReference type="GO" id="GO:0000155">
    <property type="term" value="F:phosphorelay sensor kinase activity"/>
    <property type="evidence" value="ECO:0007669"/>
    <property type="project" value="UniProtKB-UniRule"/>
</dbReference>
<evidence type="ECO:0000259" key="17">
    <source>
        <dbReference type="PROSITE" id="PS50885"/>
    </source>
</evidence>
<dbReference type="RefSeq" id="WP_048674014.1">
    <property type="nucleotide sequence ID" value="NZ_CBTJ020000055.1"/>
</dbReference>
<evidence type="ECO:0000256" key="9">
    <source>
        <dbReference type="ARBA" id="ARBA00022777"/>
    </source>
</evidence>
<dbReference type="PROSITE" id="PS50885">
    <property type="entry name" value="HAMP"/>
    <property type="match status" value="1"/>
</dbReference>
<gene>
    <name evidence="18" type="ORF">BN873_470103</name>
</gene>
<dbReference type="SMART" id="SM00387">
    <property type="entry name" value="HATPase_c"/>
    <property type="match status" value="1"/>
</dbReference>
<proteinExistence type="predicted"/>
<dbReference type="EC" id="2.7.13.3" evidence="14"/>
<keyword evidence="6 14" id="KW-0808">Transferase</keyword>
<comment type="catalytic activity">
    <reaction evidence="1 14">
        <text>ATP + protein L-histidine = ADP + protein N-phospho-L-histidine.</text>
        <dbReference type="EC" id="2.7.13.3"/>
    </reaction>
</comment>
<dbReference type="InterPro" id="IPR042295">
    <property type="entry name" value="NarX-like_N_sf"/>
</dbReference>
<evidence type="ECO:0000256" key="15">
    <source>
        <dbReference type="SAM" id="Phobius"/>
    </source>
</evidence>
<dbReference type="STRING" id="1400863.BN873_470103"/>
<evidence type="ECO:0000256" key="11">
    <source>
        <dbReference type="ARBA" id="ARBA00022989"/>
    </source>
</evidence>
<dbReference type="Gene3D" id="3.30.565.10">
    <property type="entry name" value="Histidine kinase-like ATPase, C-terminal domain"/>
    <property type="match status" value="1"/>
</dbReference>
<dbReference type="Proteomes" id="UP000035760">
    <property type="component" value="Unassembled WGS sequence"/>
</dbReference>
<evidence type="ECO:0000256" key="8">
    <source>
        <dbReference type="ARBA" id="ARBA00022741"/>
    </source>
</evidence>
<keyword evidence="12 14" id="KW-0902">Two-component regulatory system</keyword>
<evidence type="ECO:0000313" key="19">
    <source>
        <dbReference type="Proteomes" id="UP000035760"/>
    </source>
</evidence>
<dbReference type="EMBL" id="CBTJ020000055">
    <property type="protein sequence ID" value="CDI03361.1"/>
    <property type="molecule type" value="Genomic_DNA"/>
</dbReference>
<evidence type="ECO:0000256" key="7">
    <source>
        <dbReference type="ARBA" id="ARBA00022692"/>
    </source>
</evidence>
<reference evidence="18" key="2">
    <citation type="submission" date="2014-03" db="EMBL/GenBank/DDBJ databases">
        <title>Candidatus Competibacter-lineage genomes retrieved from metagenomes reveal functional metabolic diversity.</title>
        <authorList>
            <person name="McIlroy S.J."/>
            <person name="Albertsen M."/>
            <person name="Andresen E.K."/>
            <person name="Saunders A.M."/>
            <person name="Kristiansen R."/>
            <person name="Stokholm-Bjerregaard M."/>
            <person name="Nielsen K.L."/>
            <person name="Nielsen P.H."/>
        </authorList>
    </citation>
    <scope>NUCLEOTIDE SEQUENCE</scope>
    <source>
        <strain evidence="18">Run_A_D11</strain>
    </source>
</reference>
<dbReference type="InterPro" id="IPR003594">
    <property type="entry name" value="HATPase_dom"/>
</dbReference>
<dbReference type="InterPro" id="IPR050482">
    <property type="entry name" value="Sensor_HK_TwoCompSys"/>
</dbReference>
<evidence type="ECO:0000256" key="2">
    <source>
        <dbReference type="ARBA" id="ARBA00004429"/>
    </source>
</evidence>
<evidence type="ECO:0000256" key="10">
    <source>
        <dbReference type="ARBA" id="ARBA00022840"/>
    </source>
</evidence>
<dbReference type="OrthoDB" id="9811306at2"/>
<dbReference type="Pfam" id="PF07730">
    <property type="entry name" value="HisKA_3"/>
    <property type="match status" value="1"/>
</dbReference>
<dbReference type="PROSITE" id="PS50109">
    <property type="entry name" value="HIS_KIN"/>
    <property type="match status" value="1"/>
</dbReference>
<reference evidence="18" key="1">
    <citation type="submission" date="2013-07" db="EMBL/GenBank/DDBJ databases">
        <authorList>
            <person name="McIlroy S."/>
        </authorList>
    </citation>
    <scope>NUCLEOTIDE SEQUENCE [LARGE SCALE GENOMIC DNA]</scope>
    <source>
        <strain evidence="18">Run_A_D11</strain>
    </source>
</reference>
<dbReference type="SUPFAM" id="SSF158472">
    <property type="entry name" value="HAMP domain-like"/>
    <property type="match status" value="1"/>
</dbReference>
<comment type="caution">
    <text evidence="18">The sequence shown here is derived from an EMBL/GenBank/DDBJ whole genome shotgun (WGS) entry which is preliminary data.</text>
</comment>
<evidence type="ECO:0000256" key="3">
    <source>
        <dbReference type="ARBA" id="ARBA00022475"/>
    </source>
</evidence>
<dbReference type="CDD" id="cd19408">
    <property type="entry name" value="NarX_NarQ_sensor"/>
    <property type="match status" value="1"/>
</dbReference>
<keyword evidence="7 15" id="KW-0812">Transmembrane</keyword>
<dbReference type="InterPro" id="IPR016380">
    <property type="entry name" value="Sig_transdc_His_kin_NarX/NarQ"/>
</dbReference>
<dbReference type="GO" id="GO:0005886">
    <property type="term" value="C:plasma membrane"/>
    <property type="evidence" value="ECO:0007669"/>
    <property type="project" value="UniProtKB-SubCell"/>
</dbReference>
<dbReference type="InterPro" id="IPR005467">
    <property type="entry name" value="His_kinase_dom"/>
</dbReference>
<evidence type="ECO:0000313" key="18">
    <source>
        <dbReference type="EMBL" id="CDI03361.1"/>
    </source>
</evidence>
<evidence type="ECO:0000259" key="16">
    <source>
        <dbReference type="PROSITE" id="PS50109"/>
    </source>
</evidence>
<feature type="domain" description="Histidine kinase" evidence="16">
    <location>
        <begin position="411"/>
        <end position="608"/>
    </location>
</feature>
<dbReference type="SMART" id="SM00304">
    <property type="entry name" value="HAMP"/>
    <property type="match status" value="1"/>
</dbReference>
<keyword evidence="19" id="KW-1185">Reference proteome</keyword>
<dbReference type="Pfam" id="PF13675">
    <property type="entry name" value="PilJ"/>
    <property type="match status" value="1"/>
</dbReference>
<evidence type="ECO:0000256" key="14">
    <source>
        <dbReference type="PIRNR" id="PIRNR003167"/>
    </source>
</evidence>
<dbReference type="GO" id="GO:0005524">
    <property type="term" value="F:ATP binding"/>
    <property type="evidence" value="ECO:0007669"/>
    <property type="project" value="UniProtKB-UniRule"/>
</dbReference>
<evidence type="ECO:0000256" key="1">
    <source>
        <dbReference type="ARBA" id="ARBA00000085"/>
    </source>
</evidence>
<evidence type="ECO:0000256" key="6">
    <source>
        <dbReference type="ARBA" id="ARBA00022679"/>
    </source>
</evidence>
<dbReference type="InterPro" id="IPR011712">
    <property type="entry name" value="Sig_transdc_His_kin_sub3_dim/P"/>
</dbReference>
<dbReference type="InterPro" id="IPR029095">
    <property type="entry name" value="NarX-like_N"/>
</dbReference>
<dbReference type="CDD" id="cd06225">
    <property type="entry name" value="HAMP"/>
    <property type="match status" value="1"/>
</dbReference>
<keyword evidence="8 14" id="KW-0547">Nucleotide-binding</keyword>
<dbReference type="GO" id="GO:0046983">
    <property type="term" value="F:protein dimerization activity"/>
    <property type="evidence" value="ECO:0007669"/>
    <property type="project" value="UniProtKB-UniRule"/>
</dbReference>
<evidence type="ECO:0000256" key="13">
    <source>
        <dbReference type="ARBA" id="ARBA00023136"/>
    </source>
</evidence>
<keyword evidence="10 14" id="KW-0067">ATP-binding</keyword>
<dbReference type="SUPFAM" id="SSF55874">
    <property type="entry name" value="ATPase domain of HSP90 chaperone/DNA topoisomerase II/histidine kinase"/>
    <property type="match status" value="1"/>
</dbReference>
<feature type="domain" description="HAMP" evidence="17">
    <location>
        <begin position="187"/>
        <end position="239"/>
    </location>
</feature>
<feature type="transmembrane region" description="Helical" evidence="15">
    <location>
        <begin position="12"/>
        <end position="33"/>
    </location>
</feature>
<dbReference type="InterPro" id="IPR036890">
    <property type="entry name" value="HATPase_C_sf"/>
</dbReference>
<dbReference type="InterPro" id="IPR003660">
    <property type="entry name" value="HAMP_dom"/>
</dbReference>
<dbReference type="PIRSF" id="PIRSF003167">
    <property type="entry name" value="STHK_NarX/NarQ"/>
    <property type="match status" value="1"/>
</dbReference>
<evidence type="ECO:0000256" key="12">
    <source>
        <dbReference type="ARBA" id="ARBA00023012"/>
    </source>
</evidence>
<organism evidence="18 19">
    <name type="scientific">Candidatus Competibacter denitrificans Run_A_D11</name>
    <dbReference type="NCBI Taxonomy" id="1400863"/>
    <lineage>
        <taxon>Bacteria</taxon>
        <taxon>Pseudomonadati</taxon>
        <taxon>Pseudomonadota</taxon>
        <taxon>Gammaproteobacteria</taxon>
        <taxon>Candidatus Competibacteraceae</taxon>
        <taxon>Candidatus Competibacter</taxon>
    </lineage>
</organism>
<keyword evidence="3 14" id="KW-1003">Cell membrane</keyword>
<keyword evidence="9 14" id="KW-0418">Kinase</keyword>
<evidence type="ECO:0000256" key="5">
    <source>
        <dbReference type="ARBA" id="ARBA00022553"/>
    </source>
</evidence>
<dbReference type="Gene3D" id="1.20.5.1930">
    <property type="match status" value="1"/>
</dbReference>
<comment type="subcellular location">
    <subcellularLocation>
        <location evidence="2">Cell inner membrane</location>
        <topology evidence="2">Multi-pass membrane protein</topology>
    </subcellularLocation>
</comment>
<sequence length="622" mass="68722">MEIRQSIIVRGGLAMGSIVLLALLSMISAVLTAKSAQGDADAINLAGSLRMQSYRIATRLQDTQSTGSQHIENVQEEIVQFEQRLTQLWQTGPIASVTDDPIRHRLNSIASAWRDTLHPLLISATGDASLSPVYLQQVDAFVSQLDQFVKQLAENTETKIQRLRLIQGVILLLTLALILVALYQLHTRVVVPLRNLVWLARTARGGNLSVRARHVGSDELGVLGNAFNLMAADLSALYASLEERVAQQTEALQISNRSLELLYQTARQLNDPVLSAASYSSLLTEIEKLTGQGSIKLCLTDAATRQATQAFSTQTPDVPWPWLCQRLQCHTCLGDGATHTLTVNQEFFSIPIREHERQFGVLIVRAPALSTTAAWQIPLLETVARNIAAALRANELADNQRRLALLEERAVIARELHDSLAQSLSYLKIQVSRLRLLPEQSKPMTVPHDIAAELRDGLNQAYRQLRELIATFRLKMEHSRLEDSLSETVREFSHRGQLPIGLNHSGWHSSLNPNEQIHVMQIIREALNNAVKHAHAQAIDIQLRSTESGEAIIEITDDGVGLPVATARDNHFGLHIMRERARHLGGVLSLHSQPDTGVCVRLSFIPAASRIASSRLSEASHG</sequence>
<dbReference type="AlphaFoldDB" id="W6M617"/>
<feature type="transmembrane region" description="Helical" evidence="15">
    <location>
        <begin position="165"/>
        <end position="185"/>
    </location>
</feature>
<dbReference type="PANTHER" id="PTHR24421:SF10">
    <property type="entry name" value="NITRATE_NITRITE SENSOR PROTEIN NARQ"/>
    <property type="match status" value="1"/>
</dbReference>
<keyword evidence="5" id="KW-0597">Phosphoprotein</keyword>
<accession>W6M617</accession>
<name>W6M617_9GAMM</name>